<dbReference type="EMBL" id="BMXL01000013">
    <property type="protein sequence ID" value="GHD27675.1"/>
    <property type="molecule type" value="Genomic_DNA"/>
</dbReference>
<accession>A0A918XDJ3</accession>
<gene>
    <name evidence="1" type="ORF">GCM10007147_26920</name>
</gene>
<organism evidence="1 2">
    <name type="scientific">Nocardiopsis kunsanensis</name>
    <dbReference type="NCBI Taxonomy" id="141693"/>
    <lineage>
        <taxon>Bacteria</taxon>
        <taxon>Bacillati</taxon>
        <taxon>Actinomycetota</taxon>
        <taxon>Actinomycetes</taxon>
        <taxon>Streptosporangiales</taxon>
        <taxon>Nocardiopsidaceae</taxon>
        <taxon>Nocardiopsis</taxon>
    </lineage>
</organism>
<proteinExistence type="predicted"/>
<dbReference type="AlphaFoldDB" id="A0A918XDJ3"/>
<keyword evidence="2" id="KW-1185">Reference proteome</keyword>
<comment type="caution">
    <text evidence="1">The sequence shown here is derived from an EMBL/GenBank/DDBJ whole genome shotgun (WGS) entry which is preliminary data.</text>
</comment>
<name>A0A918XDJ3_9ACTN</name>
<evidence type="ECO:0000313" key="1">
    <source>
        <dbReference type="EMBL" id="GHD27675.1"/>
    </source>
</evidence>
<evidence type="ECO:0000313" key="2">
    <source>
        <dbReference type="Proteomes" id="UP000654947"/>
    </source>
</evidence>
<reference evidence="1 2" key="1">
    <citation type="journal article" date="2014" name="Int. J. Syst. Evol. Microbiol.">
        <title>Complete genome sequence of Corynebacterium casei LMG S-19264T (=DSM 44701T), isolated from a smear-ripened cheese.</title>
        <authorList>
            <consortium name="US DOE Joint Genome Institute (JGI-PGF)"/>
            <person name="Walter F."/>
            <person name="Albersmeier A."/>
            <person name="Kalinowski J."/>
            <person name="Ruckert C."/>
        </authorList>
    </citation>
    <scope>NUCLEOTIDE SEQUENCE [LARGE SCALE GENOMIC DNA]</scope>
    <source>
        <strain evidence="1 2">KCTC 19473</strain>
    </source>
</reference>
<dbReference type="Proteomes" id="UP000654947">
    <property type="component" value="Unassembled WGS sequence"/>
</dbReference>
<protein>
    <submittedName>
        <fullName evidence="1">Uncharacterized protein</fullName>
    </submittedName>
</protein>
<sequence>MAGWNMLRILAVPALGSLVAREQPVTMSPFQVLIEARVDLILATEDTGAPFDLIEGAVNGSDENFLCNVLRKRYVASSITCSNMKTALDEILALEYLGETNAHEQYMRALENCRTINLKKILSAAEKNFLETVGR</sequence>